<keyword evidence="4" id="KW-1185">Reference proteome</keyword>
<keyword evidence="1" id="KW-0175">Coiled coil</keyword>
<proteinExistence type="predicted"/>
<evidence type="ECO:0000313" key="4">
    <source>
        <dbReference type="Proteomes" id="UP001492380"/>
    </source>
</evidence>
<feature type="region of interest" description="Disordered" evidence="2">
    <location>
        <begin position="695"/>
        <end position="720"/>
    </location>
</feature>
<evidence type="ECO:0000256" key="1">
    <source>
        <dbReference type="SAM" id="Coils"/>
    </source>
</evidence>
<comment type="caution">
    <text evidence="3">The sequence shown here is derived from an EMBL/GenBank/DDBJ whole genome shotgun (WGS) entry which is preliminary data.</text>
</comment>
<feature type="region of interest" description="Disordered" evidence="2">
    <location>
        <begin position="612"/>
        <end position="662"/>
    </location>
</feature>
<feature type="region of interest" description="Disordered" evidence="2">
    <location>
        <begin position="462"/>
        <end position="536"/>
    </location>
</feature>
<feature type="compositionally biased region" description="Polar residues" evidence="2">
    <location>
        <begin position="286"/>
        <end position="299"/>
    </location>
</feature>
<evidence type="ECO:0008006" key="5">
    <source>
        <dbReference type="Google" id="ProtNLM"/>
    </source>
</evidence>
<feature type="coiled-coil region" evidence="1">
    <location>
        <begin position="171"/>
        <end position="198"/>
    </location>
</feature>
<reference evidence="3 4" key="1">
    <citation type="submission" date="2024-04" db="EMBL/GenBank/DDBJ databases">
        <title>Phyllosticta paracitricarpa is synonymous to the EU quarantine fungus P. citricarpa based on phylogenomic analyses.</title>
        <authorList>
            <consortium name="Lawrence Berkeley National Laboratory"/>
            <person name="Van Ingen-Buijs V.A."/>
            <person name="Van Westerhoven A.C."/>
            <person name="Haridas S."/>
            <person name="Skiadas P."/>
            <person name="Martin F."/>
            <person name="Groenewald J.Z."/>
            <person name="Crous P.W."/>
            <person name="Seidl M.F."/>
        </authorList>
    </citation>
    <scope>NUCLEOTIDE SEQUENCE [LARGE SCALE GENOMIC DNA]</scope>
    <source>
        <strain evidence="3 4">CBS 123374</strain>
    </source>
</reference>
<dbReference type="Proteomes" id="UP001492380">
    <property type="component" value="Unassembled WGS sequence"/>
</dbReference>
<dbReference type="EMBL" id="JBBWRZ010000002">
    <property type="protein sequence ID" value="KAK8244070.1"/>
    <property type="molecule type" value="Genomic_DNA"/>
</dbReference>
<name>A0ABR1YZD5_9PEZI</name>
<gene>
    <name evidence="3" type="ORF">HDK90DRAFT_144220</name>
</gene>
<organism evidence="3 4">
    <name type="scientific">Phyllosticta capitalensis</name>
    <dbReference type="NCBI Taxonomy" id="121624"/>
    <lineage>
        <taxon>Eukaryota</taxon>
        <taxon>Fungi</taxon>
        <taxon>Dikarya</taxon>
        <taxon>Ascomycota</taxon>
        <taxon>Pezizomycotina</taxon>
        <taxon>Dothideomycetes</taxon>
        <taxon>Dothideomycetes incertae sedis</taxon>
        <taxon>Botryosphaeriales</taxon>
        <taxon>Phyllostictaceae</taxon>
        <taxon>Phyllosticta</taxon>
    </lineage>
</organism>
<feature type="region of interest" description="Disordered" evidence="2">
    <location>
        <begin position="251"/>
        <end position="300"/>
    </location>
</feature>
<protein>
    <recommendedName>
        <fullName evidence="5">RING-type domain-containing protein</fullName>
    </recommendedName>
</protein>
<evidence type="ECO:0000313" key="3">
    <source>
        <dbReference type="EMBL" id="KAK8244070.1"/>
    </source>
</evidence>
<accession>A0ABR1YZD5</accession>
<feature type="compositionally biased region" description="Polar residues" evidence="2">
    <location>
        <begin position="622"/>
        <end position="653"/>
    </location>
</feature>
<feature type="region of interest" description="Disordered" evidence="2">
    <location>
        <begin position="383"/>
        <end position="411"/>
    </location>
</feature>
<sequence>MGSHQESPGDQNALDVIFTCDICQASISDLYQNDDSATDFQDGRSEGSDRRVTSLWLTSCMHLTCGTHLEGGGAPFHPKGEHPQAPCPVCTTKSKDDRPRKLYAVRGWEKGSYDEAIPEFLFQAPPVQFDGQDPKMEALNFQYQSLVRYSIAVRAKFLKVEEARRKAAAAAKHARAEYDSLVAQNNDLKLRMAGMEKDAALGVKLAAKMSQVTHYLTHWPKAMDEINLLRDQLERLGYAVPKHDYSLIDQPPEMDDAAKDSAVAQDFSSTGSNRKRKRSPMFRDIPTTNQTDGHHTTSMAPPKALFRVDESKLPRRNLVRDREQVDAVIPARHKSQARRHENRMWNYDDREAAESNLLEANAGRQRAAEEEYMMTGAIPHESPRQAHVENSRLSPQIGRRPLKSNPMPQRRVNSLIPETPRIAVQKHTFETDVGASHGHQNGIPVRHNLRQYYEQVTPNLQRLDRPQTRGQEFAHQNRKPQQELYSRRPPVTREAPPGPVTPLPRKIQAPGTVRLSKSGSSPFFKRGHHESAMPGLSANARMGSVSKNMQNLRMTPAQQGWDKPRTLNGLSFIQDPRGTSNELLHAQQVNPRNGSYDNYSMQLGAVRPSEAGLFKRPEPPQQRLSSSYFQNGSGAATNKTSTFQPASRSQLRPSHNPRIVPPSADHEALHIIQSSRNAAATPSFYQNQIFDRNVDHAPSHPQMESRGLFSSMGRRRTVRR</sequence>
<evidence type="ECO:0000256" key="2">
    <source>
        <dbReference type="SAM" id="MobiDB-lite"/>
    </source>
</evidence>